<organism evidence="1 2">
    <name type="scientific">Paenibacillus oryzisoli</name>
    <dbReference type="NCBI Taxonomy" id="1850517"/>
    <lineage>
        <taxon>Bacteria</taxon>
        <taxon>Bacillati</taxon>
        <taxon>Bacillota</taxon>
        <taxon>Bacilli</taxon>
        <taxon>Bacillales</taxon>
        <taxon>Paenibacillaceae</taxon>
        <taxon>Paenibacillus</taxon>
    </lineage>
</organism>
<name>A0A198AJV0_9BACL</name>
<gene>
    <name evidence="1" type="ORF">A8708_31290</name>
</gene>
<dbReference type="RefSeq" id="WP_068662926.1">
    <property type="nucleotide sequence ID" value="NZ_LYPB01000049.1"/>
</dbReference>
<comment type="caution">
    <text evidence="1">The sequence shown here is derived from an EMBL/GenBank/DDBJ whole genome shotgun (WGS) entry which is preliminary data.</text>
</comment>
<protein>
    <submittedName>
        <fullName evidence="1">Uncharacterized protein</fullName>
    </submittedName>
</protein>
<evidence type="ECO:0000313" key="2">
    <source>
        <dbReference type="Proteomes" id="UP000078454"/>
    </source>
</evidence>
<dbReference type="OrthoDB" id="1808132at2"/>
<keyword evidence="2" id="KW-1185">Reference proteome</keyword>
<dbReference type="EMBL" id="LYPB01000049">
    <property type="protein sequence ID" value="OAS21355.1"/>
    <property type="molecule type" value="Genomic_DNA"/>
</dbReference>
<dbReference type="AlphaFoldDB" id="A0A198AJV0"/>
<evidence type="ECO:0000313" key="1">
    <source>
        <dbReference type="EMBL" id="OAS21355.1"/>
    </source>
</evidence>
<sequence>MEKVNSSEELMNTFINMSSEHSVRQFLIPGKGKFTVVLQEEDHLSISSEVTANPELKNMITGSREEYKQGKGMSTTELLKSLSPEDFA</sequence>
<proteinExistence type="predicted"/>
<dbReference type="STRING" id="1850517.A8708_31290"/>
<dbReference type="Proteomes" id="UP000078454">
    <property type="component" value="Unassembled WGS sequence"/>
</dbReference>
<accession>A0A198AJV0</accession>
<reference evidence="1 2" key="1">
    <citation type="submission" date="2016-05" db="EMBL/GenBank/DDBJ databases">
        <title>Paenibacillus sp. 1ZS3-15 nov., isolated from the rhizosphere soil.</title>
        <authorList>
            <person name="Zhang X.X."/>
            <person name="Zhang J."/>
        </authorList>
    </citation>
    <scope>NUCLEOTIDE SEQUENCE [LARGE SCALE GENOMIC DNA]</scope>
    <source>
        <strain evidence="1 2">1ZS3-15</strain>
    </source>
</reference>